<proteinExistence type="inferred from homology"/>
<evidence type="ECO:0000313" key="6">
    <source>
        <dbReference type="Proteomes" id="UP000809273"/>
    </source>
</evidence>
<dbReference type="AlphaFoldDB" id="A0A9D8PR20"/>
<evidence type="ECO:0000256" key="3">
    <source>
        <dbReference type="ARBA" id="ARBA00022679"/>
    </source>
</evidence>
<dbReference type="GO" id="GO:0016757">
    <property type="term" value="F:glycosyltransferase activity"/>
    <property type="evidence" value="ECO:0007669"/>
    <property type="project" value="UniProtKB-KW"/>
</dbReference>
<keyword evidence="2" id="KW-0328">Glycosyltransferase</keyword>
<feature type="domain" description="Glycosyltransferase subfamily 4-like N-terminal" evidence="4">
    <location>
        <begin position="18"/>
        <end position="181"/>
    </location>
</feature>
<evidence type="ECO:0000259" key="4">
    <source>
        <dbReference type="Pfam" id="PF13439"/>
    </source>
</evidence>
<reference evidence="5" key="2">
    <citation type="submission" date="2021-01" db="EMBL/GenBank/DDBJ databases">
        <authorList>
            <person name="Hahn C.R."/>
            <person name="Youssef N.H."/>
            <person name="Elshahed M."/>
        </authorList>
    </citation>
    <scope>NUCLEOTIDE SEQUENCE</scope>
    <source>
        <strain evidence="5">Zod_Metabat.24</strain>
    </source>
</reference>
<sequence length="383" mass="42280">MKHEPPCRIMLLIPSLNIGGAEVQLVNLAKGLYGSRGGVTVVTFYDSGRLFDDLKESGVPVVSLKKAGRWDIFGFLRRFVKTVRTIRPDLIYGFLGTPNIIIALLKPFFPGVKIVWGIRYSEIELHYYDWLSRLSYLVERGLAFVPDLIIANSNAGLEYAKRRGFPPEKIRVVQNGIDTERFFISPEEGKGVRREWGVGEGQRLVGMVGRLDPIKDHGTFLMAASTVSGKYDDVRFVFVGDGPADYTDSLKGLAEELGLGEKIIWAGYHSKMNAVYNALDIFVSSSLSEGFSNVICEAMACGVYPVVTNVGDSALILGDCGRVVSSNDARGLAEGLSSALSDYDYQTISVLPGEIRERIVKNFGIDLMVKRTEDLLEGLCREK</sequence>
<gene>
    <name evidence="5" type="ORF">JW984_11960</name>
</gene>
<dbReference type="PANTHER" id="PTHR12526">
    <property type="entry name" value="GLYCOSYLTRANSFERASE"/>
    <property type="match status" value="1"/>
</dbReference>
<name>A0A9D8PR20_9DELT</name>
<comment type="similarity">
    <text evidence="1">Belongs to the glycosyltransferase group 1 family. Glycosyltransferase 4 subfamily.</text>
</comment>
<evidence type="ECO:0000256" key="2">
    <source>
        <dbReference type="ARBA" id="ARBA00022676"/>
    </source>
</evidence>
<organism evidence="5 6">
    <name type="scientific">Candidatus Zymogenus saltonus</name>
    <dbReference type="NCBI Taxonomy" id="2844893"/>
    <lineage>
        <taxon>Bacteria</taxon>
        <taxon>Deltaproteobacteria</taxon>
        <taxon>Candidatus Zymogenia</taxon>
        <taxon>Candidatus Zymogeniales</taxon>
        <taxon>Candidatus Zymogenaceae</taxon>
        <taxon>Candidatus Zymogenus</taxon>
    </lineage>
</organism>
<evidence type="ECO:0000256" key="1">
    <source>
        <dbReference type="ARBA" id="ARBA00009481"/>
    </source>
</evidence>
<comment type="caution">
    <text evidence="5">The sequence shown here is derived from an EMBL/GenBank/DDBJ whole genome shotgun (WGS) entry which is preliminary data.</text>
</comment>
<dbReference type="Pfam" id="PF13692">
    <property type="entry name" value="Glyco_trans_1_4"/>
    <property type="match status" value="1"/>
</dbReference>
<protein>
    <submittedName>
        <fullName evidence="5">Glycosyltransferase</fullName>
    </submittedName>
</protein>
<accession>A0A9D8PR20</accession>
<keyword evidence="3" id="KW-0808">Transferase</keyword>
<evidence type="ECO:0000313" key="5">
    <source>
        <dbReference type="EMBL" id="MBN1573902.1"/>
    </source>
</evidence>
<dbReference type="InterPro" id="IPR028098">
    <property type="entry name" value="Glyco_trans_4-like_N"/>
</dbReference>
<dbReference type="PANTHER" id="PTHR12526:SF640">
    <property type="entry name" value="COLANIC ACID BIOSYNTHESIS GLYCOSYLTRANSFERASE WCAL-RELATED"/>
    <property type="match status" value="1"/>
</dbReference>
<dbReference type="Proteomes" id="UP000809273">
    <property type="component" value="Unassembled WGS sequence"/>
</dbReference>
<dbReference type="EMBL" id="JAFGIX010000058">
    <property type="protein sequence ID" value="MBN1573902.1"/>
    <property type="molecule type" value="Genomic_DNA"/>
</dbReference>
<dbReference type="Gene3D" id="3.40.50.2000">
    <property type="entry name" value="Glycogen Phosphorylase B"/>
    <property type="match status" value="2"/>
</dbReference>
<reference evidence="5" key="1">
    <citation type="journal article" date="2021" name="Environ. Microbiol.">
        <title>Genomic characterization of three novel Desulfobacterota classes expand the metabolic and phylogenetic diversity of the phylum.</title>
        <authorList>
            <person name="Murphy C.L."/>
            <person name="Biggerstaff J."/>
            <person name="Eichhorn A."/>
            <person name="Ewing E."/>
            <person name="Shahan R."/>
            <person name="Soriano D."/>
            <person name="Stewart S."/>
            <person name="VanMol K."/>
            <person name="Walker R."/>
            <person name="Walters P."/>
            <person name="Elshahed M.S."/>
            <person name="Youssef N.H."/>
        </authorList>
    </citation>
    <scope>NUCLEOTIDE SEQUENCE</scope>
    <source>
        <strain evidence="5">Zod_Metabat.24</strain>
    </source>
</reference>
<dbReference type="Pfam" id="PF13439">
    <property type="entry name" value="Glyco_transf_4"/>
    <property type="match status" value="1"/>
</dbReference>
<dbReference type="SUPFAM" id="SSF53756">
    <property type="entry name" value="UDP-Glycosyltransferase/glycogen phosphorylase"/>
    <property type="match status" value="1"/>
</dbReference>